<comment type="subcellular location">
    <subcellularLocation>
        <location evidence="1">Cell membrane</location>
        <topology evidence="1">Multi-pass membrane protein</topology>
    </subcellularLocation>
</comment>
<dbReference type="InterPro" id="IPR050833">
    <property type="entry name" value="Poly_Biosynth_Transport"/>
</dbReference>
<protein>
    <submittedName>
        <fullName evidence="7">Uncharacterized protein</fullName>
    </submittedName>
</protein>
<evidence type="ECO:0000256" key="2">
    <source>
        <dbReference type="ARBA" id="ARBA00022475"/>
    </source>
</evidence>
<feature type="transmembrane region" description="Helical" evidence="6">
    <location>
        <begin position="336"/>
        <end position="359"/>
    </location>
</feature>
<feature type="transmembrane region" description="Helical" evidence="6">
    <location>
        <begin position="170"/>
        <end position="189"/>
    </location>
</feature>
<name>A0A223D612_9BACL</name>
<evidence type="ECO:0000256" key="1">
    <source>
        <dbReference type="ARBA" id="ARBA00004651"/>
    </source>
</evidence>
<evidence type="ECO:0000256" key="4">
    <source>
        <dbReference type="ARBA" id="ARBA00022989"/>
    </source>
</evidence>
<feature type="transmembrane region" description="Helical" evidence="6">
    <location>
        <begin position="246"/>
        <end position="266"/>
    </location>
</feature>
<feature type="transmembrane region" description="Helical" evidence="6">
    <location>
        <begin position="430"/>
        <end position="449"/>
    </location>
</feature>
<dbReference type="GO" id="GO:0005886">
    <property type="term" value="C:plasma membrane"/>
    <property type="evidence" value="ECO:0007669"/>
    <property type="project" value="UniProtKB-SubCell"/>
</dbReference>
<dbReference type="Proteomes" id="UP000214688">
    <property type="component" value="Chromosome"/>
</dbReference>
<dbReference type="AlphaFoldDB" id="A0A223D612"/>
<feature type="transmembrane region" description="Helical" evidence="6">
    <location>
        <begin position="58"/>
        <end position="79"/>
    </location>
</feature>
<feature type="transmembrane region" description="Helical" evidence="6">
    <location>
        <begin position="195"/>
        <end position="218"/>
    </location>
</feature>
<dbReference type="CDD" id="cd13124">
    <property type="entry name" value="MATE_SpoVB_like"/>
    <property type="match status" value="1"/>
</dbReference>
<evidence type="ECO:0000313" key="7">
    <source>
        <dbReference type="EMBL" id="ASS77001.1"/>
    </source>
</evidence>
<feature type="transmembrane region" description="Helical" evidence="6">
    <location>
        <begin position="100"/>
        <end position="117"/>
    </location>
</feature>
<proteinExistence type="predicted"/>
<feature type="transmembrane region" description="Helical" evidence="6">
    <location>
        <begin position="405"/>
        <end position="424"/>
    </location>
</feature>
<feature type="transmembrane region" description="Helical" evidence="6">
    <location>
        <begin position="129"/>
        <end position="149"/>
    </location>
</feature>
<evidence type="ECO:0000256" key="5">
    <source>
        <dbReference type="ARBA" id="ARBA00023136"/>
    </source>
</evidence>
<feature type="transmembrane region" description="Helical" evidence="6">
    <location>
        <begin position="461"/>
        <end position="484"/>
    </location>
</feature>
<keyword evidence="2" id="KW-1003">Cell membrane</keyword>
<keyword evidence="4 6" id="KW-1133">Transmembrane helix</keyword>
<keyword evidence="8" id="KW-1185">Reference proteome</keyword>
<sequence>MLYWRGEPWMTERNLFLRGALVLGLAGLLSKVLGSVYTIFLQNIIGDRGIGLYQMAYPIYSTLLILSTAGFPVAVSKFVAEHIALGDYAGAKKVFRVSSVLLTLSGIVCFLALFFGAEQFAVWFGDTDAALAIKAIAPALLVVPIMSAIRGYFQGWQRMEPTAISQVTEQLIRVGTILAAAIILLQWGYSEAHAAAGAAFGAFTGAVFGLLILLIYAWRKRELFRHDVRFKNKIPPQRTWGHIKKLCWYALPISLGALVVPLMNNIDVVTVVNLLKACGYSQQEATEMFGLLTGRAFKLMLLPTTFASAIGTALLPAIAAAIAVKNSRLVARRMEMAMRMTILVALPSAVGLALLAAPVDIMLFKNTEGTQAIIAIAAATLFSSIQLTTSSILQGIGVIYIPVRNLFIGALAKLGLNFLFVPIWGINGAALATVISYLIASIMNLYSMYRHTGVVFDLRAMLFRPLLATFLMAVAAYSCVRELWPYLAQHSDSERMAAALVSLGAIGAASLVYTVALLVTGTVTRSDMMAIPKVGPKLADLFSKLGLIR</sequence>
<dbReference type="InterPro" id="IPR002797">
    <property type="entry name" value="Polysacc_synth"/>
</dbReference>
<accession>A0A223D612</accession>
<dbReference type="PIRSF" id="PIRSF038958">
    <property type="entry name" value="PG_synth_SpoVB"/>
    <property type="match status" value="1"/>
</dbReference>
<evidence type="ECO:0000256" key="6">
    <source>
        <dbReference type="SAM" id="Phobius"/>
    </source>
</evidence>
<dbReference type="Pfam" id="PF01943">
    <property type="entry name" value="Polysacc_synt"/>
    <property type="match status" value="1"/>
</dbReference>
<gene>
    <name evidence="7" type="ORF">CIG75_20245</name>
</gene>
<keyword evidence="5 6" id="KW-0472">Membrane</keyword>
<feature type="transmembrane region" description="Helical" evidence="6">
    <location>
        <begin position="496"/>
        <end position="519"/>
    </location>
</feature>
<organism evidence="7 8">
    <name type="scientific">Tumebacillus algifaecis</name>
    <dbReference type="NCBI Taxonomy" id="1214604"/>
    <lineage>
        <taxon>Bacteria</taxon>
        <taxon>Bacillati</taxon>
        <taxon>Bacillota</taxon>
        <taxon>Bacilli</taxon>
        <taxon>Bacillales</taxon>
        <taxon>Alicyclobacillaceae</taxon>
        <taxon>Tumebacillus</taxon>
    </lineage>
</organism>
<feature type="transmembrane region" description="Helical" evidence="6">
    <location>
        <begin position="371"/>
        <end position="393"/>
    </location>
</feature>
<feature type="transmembrane region" description="Helical" evidence="6">
    <location>
        <begin position="300"/>
        <end position="324"/>
    </location>
</feature>
<evidence type="ECO:0000313" key="8">
    <source>
        <dbReference type="Proteomes" id="UP000214688"/>
    </source>
</evidence>
<dbReference type="PANTHER" id="PTHR30250:SF21">
    <property type="entry name" value="LIPID II FLIPPASE MURJ"/>
    <property type="match status" value="1"/>
</dbReference>
<dbReference type="PANTHER" id="PTHR30250">
    <property type="entry name" value="PST FAMILY PREDICTED COLANIC ACID TRANSPORTER"/>
    <property type="match status" value="1"/>
</dbReference>
<dbReference type="InterPro" id="IPR024923">
    <property type="entry name" value="PG_synth_SpoVB"/>
</dbReference>
<dbReference type="EMBL" id="CP022657">
    <property type="protein sequence ID" value="ASS77001.1"/>
    <property type="molecule type" value="Genomic_DNA"/>
</dbReference>
<reference evidence="7 8" key="1">
    <citation type="journal article" date="2015" name="Int. J. Syst. Evol. Microbiol.">
        <title>Tumebacillus algifaecis sp. nov., isolated from decomposing algal scum.</title>
        <authorList>
            <person name="Wu Y.F."/>
            <person name="Zhang B."/>
            <person name="Xing P."/>
            <person name="Wu Q.L."/>
            <person name="Liu S.J."/>
        </authorList>
    </citation>
    <scope>NUCLEOTIDE SEQUENCE [LARGE SCALE GENOMIC DNA]</scope>
    <source>
        <strain evidence="7 8">THMBR28</strain>
    </source>
</reference>
<dbReference type="KEGG" id="tab:CIG75_20245"/>
<keyword evidence="3 6" id="KW-0812">Transmembrane</keyword>
<evidence type="ECO:0000256" key="3">
    <source>
        <dbReference type="ARBA" id="ARBA00022692"/>
    </source>
</evidence>